<evidence type="ECO:0000313" key="3">
    <source>
        <dbReference type="Proteomes" id="UP000006447"/>
    </source>
</evidence>
<evidence type="ECO:0000313" key="2">
    <source>
        <dbReference type="EMBL" id="EID81231.1"/>
    </source>
</evidence>
<feature type="region of interest" description="Disordered" evidence="1">
    <location>
        <begin position="124"/>
        <end position="143"/>
    </location>
</feature>
<comment type="caution">
    <text evidence="2">The sequence shown here is derived from an EMBL/GenBank/DDBJ whole genome shotgun (WGS) entry which is preliminary data.</text>
</comment>
<proteinExistence type="predicted"/>
<accession>I0WXW5</accession>
<dbReference type="AlphaFoldDB" id="I0WXW5"/>
<evidence type="ECO:0008006" key="4">
    <source>
        <dbReference type="Google" id="ProtNLM"/>
    </source>
</evidence>
<name>I0WXW5_RHOOP</name>
<dbReference type="PATRIC" id="fig|1165867.3.peg.837"/>
<protein>
    <recommendedName>
        <fullName evidence="4">DUF2384 domain-containing protein</fullName>
    </recommendedName>
</protein>
<reference evidence="2 3" key="1">
    <citation type="journal article" date="2012" name="J. Bacteriol.">
        <title>Draft genome sequence of the nitrophenol-degrading actinomycete Rhodococcus imtechensis RKJ300.</title>
        <authorList>
            <person name="Vikram S."/>
            <person name="Kumar S."/>
            <person name="Subramanian S."/>
            <person name="Raghava G.P."/>
        </authorList>
    </citation>
    <scope>NUCLEOTIDE SEQUENCE [LARGE SCALE GENOMIC DNA]</scope>
    <source>
        <strain evidence="2 3">RKJ300</strain>
    </source>
</reference>
<organism evidence="2 3">
    <name type="scientific">Rhodococcus opacus RKJ300 = JCM 13270</name>
    <dbReference type="NCBI Taxonomy" id="1165867"/>
    <lineage>
        <taxon>Bacteria</taxon>
        <taxon>Bacillati</taxon>
        <taxon>Actinomycetota</taxon>
        <taxon>Actinomycetes</taxon>
        <taxon>Mycobacteriales</taxon>
        <taxon>Nocardiaceae</taxon>
        <taxon>Rhodococcus</taxon>
    </lineage>
</organism>
<dbReference type="EMBL" id="AJJH01000019">
    <property type="protein sequence ID" value="EID81231.1"/>
    <property type="molecule type" value="Genomic_DNA"/>
</dbReference>
<gene>
    <name evidence="2" type="ORF">W59_04081</name>
</gene>
<dbReference type="Proteomes" id="UP000006447">
    <property type="component" value="Unassembled WGS sequence"/>
</dbReference>
<evidence type="ECO:0000256" key="1">
    <source>
        <dbReference type="SAM" id="MobiDB-lite"/>
    </source>
</evidence>
<sequence length="143" mass="15691">MLGVLNLAPGTEPWVLEVEAMNEPRFESLVDTVAAADPGARLREQTRTPAAELIAQAQENSFRPSQPVDPTEPEIAAALDEHIRGYEQQWLDEAIPALGGHTPRECAADPTRRDDLIRLLDSYPQQERPGAMSAGRLREALGL</sequence>